<keyword evidence="6 9" id="KW-0472">Membrane</keyword>
<dbReference type="InterPro" id="IPR028266">
    <property type="entry name" value="TP53I11"/>
</dbReference>
<proteinExistence type="predicted"/>
<feature type="compositionally biased region" description="Basic and acidic residues" evidence="8">
    <location>
        <begin position="201"/>
        <end position="215"/>
    </location>
</feature>
<organism evidence="10 11">
    <name type="scientific">Caerostris darwini</name>
    <dbReference type="NCBI Taxonomy" id="1538125"/>
    <lineage>
        <taxon>Eukaryota</taxon>
        <taxon>Metazoa</taxon>
        <taxon>Ecdysozoa</taxon>
        <taxon>Arthropoda</taxon>
        <taxon>Chelicerata</taxon>
        <taxon>Arachnida</taxon>
        <taxon>Araneae</taxon>
        <taxon>Araneomorphae</taxon>
        <taxon>Entelegynae</taxon>
        <taxon>Araneoidea</taxon>
        <taxon>Araneidae</taxon>
        <taxon>Caerostris</taxon>
    </lineage>
</organism>
<keyword evidence="5 9" id="KW-1133">Transmembrane helix</keyword>
<feature type="transmembrane region" description="Helical" evidence="9">
    <location>
        <begin position="134"/>
        <end position="155"/>
    </location>
</feature>
<keyword evidence="4 9" id="KW-0812">Transmembrane</keyword>
<dbReference type="EMBL" id="BPLQ01013532">
    <property type="protein sequence ID" value="GIY72942.1"/>
    <property type="molecule type" value="Genomic_DNA"/>
</dbReference>
<evidence type="ECO:0000256" key="2">
    <source>
        <dbReference type="ARBA" id="ARBA00019449"/>
    </source>
</evidence>
<evidence type="ECO:0000313" key="11">
    <source>
        <dbReference type="Proteomes" id="UP001054837"/>
    </source>
</evidence>
<comment type="subcellular location">
    <subcellularLocation>
        <location evidence="1">Membrane</location>
        <topology evidence="1">Multi-pass membrane protein</topology>
    </subcellularLocation>
</comment>
<name>A0AAV4VRN6_9ARAC</name>
<dbReference type="Proteomes" id="UP001054837">
    <property type="component" value="Unassembled WGS sequence"/>
</dbReference>
<evidence type="ECO:0000313" key="10">
    <source>
        <dbReference type="EMBL" id="GIY72942.1"/>
    </source>
</evidence>
<evidence type="ECO:0000256" key="1">
    <source>
        <dbReference type="ARBA" id="ARBA00004141"/>
    </source>
</evidence>
<dbReference type="PANTHER" id="PTHR31584:SF1">
    <property type="entry name" value="TUMOR PROTEIN P53-INDUCIBLE PROTEIN 11"/>
    <property type="match status" value="1"/>
</dbReference>
<accession>A0AAV4VRN6</accession>
<dbReference type="Pfam" id="PF14936">
    <property type="entry name" value="p53-inducible11"/>
    <property type="match status" value="1"/>
</dbReference>
<protein>
    <recommendedName>
        <fullName evidence="2">Tumor protein p53-inducible protein 11</fullName>
    </recommendedName>
    <alternativeName>
        <fullName evidence="7">p53-induced gene 11 protein</fullName>
    </alternativeName>
</protein>
<feature type="transmembrane region" description="Helical" evidence="9">
    <location>
        <begin position="70"/>
        <end position="89"/>
    </location>
</feature>
<feature type="transmembrane region" description="Helical" evidence="9">
    <location>
        <begin position="176"/>
        <end position="196"/>
    </location>
</feature>
<evidence type="ECO:0000256" key="4">
    <source>
        <dbReference type="ARBA" id="ARBA00022692"/>
    </source>
</evidence>
<feature type="transmembrane region" description="Helical" evidence="9">
    <location>
        <begin position="110"/>
        <end position="128"/>
    </location>
</feature>
<keyword evidence="11" id="KW-1185">Reference proteome</keyword>
<evidence type="ECO:0000256" key="3">
    <source>
        <dbReference type="ARBA" id="ARBA00022553"/>
    </source>
</evidence>
<evidence type="ECO:0000256" key="5">
    <source>
        <dbReference type="ARBA" id="ARBA00022989"/>
    </source>
</evidence>
<evidence type="ECO:0000256" key="7">
    <source>
        <dbReference type="ARBA" id="ARBA00032100"/>
    </source>
</evidence>
<evidence type="ECO:0000256" key="9">
    <source>
        <dbReference type="SAM" id="Phobius"/>
    </source>
</evidence>
<evidence type="ECO:0000256" key="6">
    <source>
        <dbReference type="ARBA" id="ARBA00023136"/>
    </source>
</evidence>
<feature type="region of interest" description="Disordered" evidence="8">
    <location>
        <begin position="200"/>
        <end position="233"/>
    </location>
</feature>
<dbReference type="GO" id="GO:0016020">
    <property type="term" value="C:membrane"/>
    <property type="evidence" value="ECO:0007669"/>
    <property type="project" value="UniProtKB-SubCell"/>
</dbReference>
<keyword evidence="3" id="KW-0597">Phosphoprotein</keyword>
<comment type="caution">
    <text evidence="10">The sequence shown here is derived from an EMBL/GenBank/DDBJ whole genome shotgun (WGS) entry which is preliminary data.</text>
</comment>
<sequence length="233" mass="26163">MLIENLGIKKKRVTFLTRKHSSGDLQSRLKTRKILGVGETDNGDVHRSKISQVLGHNEHLFVKLPRCFRLWHFMMAVAFTSVGVVYLCTSHAKQDSSSKKEIIPQVEMMANLYGSVLLGFSVMLWYFLGTTDKSIARGLMLSIVIAMLAQLSALLRFAYQNEVWDKRTHTDIFARLSAMLGSGYFFWAIGSSRAGLRKSLSNKDLREKPTPDDPHPTPSSPTAKQSADSKKTE</sequence>
<dbReference type="PANTHER" id="PTHR31584">
    <property type="entry name" value="TUMOR PROTEIN P53-INDUCIBLE PROTEIN 11"/>
    <property type="match status" value="1"/>
</dbReference>
<dbReference type="AlphaFoldDB" id="A0AAV4VRN6"/>
<reference evidence="10 11" key="1">
    <citation type="submission" date="2021-06" db="EMBL/GenBank/DDBJ databases">
        <title>Caerostris darwini draft genome.</title>
        <authorList>
            <person name="Kono N."/>
            <person name="Arakawa K."/>
        </authorList>
    </citation>
    <scope>NUCLEOTIDE SEQUENCE [LARGE SCALE GENOMIC DNA]</scope>
</reference>
<evidence type="ECO:0000256" key="8">
    <source>
        <dbReference type="SAM" id="MobiDB-lite"/>
    </source>
</evidence>
<gene>
    <name evidence="10" type="primary">Trp53i11</name>
    <name evidence="10" type="ORF">CDAR_277531</name>
</gene>